<dbReference type="Gene3D" id="2.170.130.10">
    <property type="entry name" value="TonB-dependent receptor, plug domain"/>
    <property type="match status" value="1"/>
</dbReference>
<evidence type="ECO:0000256" key="6">
    <source>
        <dbReference type="ARBA" id="ARBA00022729"/>
    </source>
</evidence>
<dbReference type="PANTHER" id="PTHR32552:SF68">
    <property type="entry name" value="FERRICHROME OUTER MEMBRANE TRANSPORTER_PHAGE RECEPTOR"/>
    <property type="match status" value="1"/>
</dbReference>
<keyword evidence="4" id="KW-0410">Iron transport</keyword>
<keyword evidence="16" id="KW-0675">Receptor</keyword>
<evidence type="ECO:0000256" key="5">
    <source>
        <dbReference type="ARBA" id="ARBA00022692"/>
    </source>
</evidence>
<keyword evidence="3 12" id="KW-1134">Transmembrane beta strand</keyword>
<protein>
    <submittedName>
        <fullName evidence="16">TonB-dependent receptor</fullName>
    </submittedName>
</protein>
<name>A0ABT1F399_9PROT</name>
<feature type="signal peptide" evidence="14">
    <location>
        <begin position="1"/>
        <end position="28"/>
    </location>
</feature>
<evidence type="ECO:0000313" key="17">
    <source>
        <dbReference type="Proteomes" id="UP001523528"/>
    </source>
</evidence>
<evidence type="ECO:0000256" key="13">
    <source>
        <dbReference type="RuleBase" id="RU003357"/>
    </source>
</evidence>
<evidence type="ECO:0000256" key="7">
    <source>
        <dbReference type="ARBA" id="ARBA00023004"/>
    </source>
</evidence>
<dbReference type="InterPro" id="IPR000531">
    <property type="entry name" value="Beta-barrel_TonB"/>
</dbReference>
<evidence type="ECO:0000256" key="12">
    <source>
        <dbReference type="PROSITE-ProRule" id="PRU01360"/>
    </source>
</evidence>
<comment type="subcellular location">
    <subcellularLocation>
        <location evidence="1 12">Cell outer membrane</location>
        <topology evidence="1 12">Multi-pass membrane protein</topology>
    </subcellularLocation>
</comment>
<keyword evidence="7" id="KW-0408">Iron</keyword>
<dbReference type="RefSeq" id="WP_253544336.1">
    <property type="nucleotide sequence ID" value="NZ_JAMYZY010000046.1"/>
</dbReference>
<dbReference type="PROSITE" id="PS52016">
    <property type="entry name" value="TONB_DEPENDENT_REC_3"/>
    <property type="match status" value="1"/>
</dbReference>
<keyword evidence="6 14" id="KW-0732">Signal</keyword>
<keyword evidence="17" id="KW-1185">Reference proteome</keyword>
<keyword evidence="10 12" id="KW-0472">Membrane</keyword>
<evidence type="ECO:0000256" key="3">
    <source>
        <dbReference type="ARBA" id="ARBA00022452"/>
    </source>
</evidence>
<dbReference type="InterPro" id="IPR011662">
    <property type="entry name" value="Secretin/TonB_short_N"/>
</dbReference>
<dbReference type="Proteomes" id="UP001523528">
    <property type="component" value="Unassembled WGS sequence"/>
</dbReference>
<dbReference type="InterPro" id="IPR039426">
    <property type="entry name" value="TonB-dep_rcpt-like"/>
</dbReference>
<evidence type="ECO:0000313" key="16">
    <source>
        <dbReference type="EMBL" id="MCP1259697.1"/>
    </source>
</evidence>
<evidence type="ECO:0000256" key="2">
    <source>
        <dbReference type="ARBA" id="ARBA00022448"/>
    </source>
</evidence>
<dbReference type="PANTHER" id="PTHR32552">
    <property type="entry name" value="FERRICHROME IRON RECEPTOR-RELATED"/>
    <property type="match status" value="1"/>
</dbReference>
<accession>A0ABT1F399</accession>
<sequence length="826" mass="90465">MQSFSSRLSSLSLGLCGVSVLSASHALAAPVHFAIPAGPLNQTVVTFSRQSGQQVALDSTLATKATSTPVYGTMEPDAALNHLLQGTGLDVDARQKGMLILRKAPTTPTKAAQHAELKKEKNTDEHITVLGRAMRLSPAVVPLDITEPTSRIQSNFISNNIIPLASVDDIIKFQPSIWTQNPNGPGVGKAETMSLRGFQDGQYNMTYDGIPFGDASDLHHTTSSLFISHFLGEAQIDRGPGTASTIGNATFGGTVGFRSKSAPSKAGVQLYGTYGSFNTRAGGLELDSGKTRFGKAVLDMQHEETDGYLSNSFEKRSNIMFKDEIQLADETSLTVQTTYNKEWQYTTQGATLEDYAKYGKNYGLCKDPTRQCYYGYNPSTYTSDFSYIALKTRLNDWLSLQNSVYTTGFEHEYTESTDSSQRSLDANGVTFYNTAGQKVATYASDIPGKYADAHFRNYGDTLNLTAKTHYVDVQLGVWADVQKDKRVSYAVDLSKGAIPVPGKTGSPYSYNISDTNTTLQPYLELDIHPMRGMTIKPGVKFSYFHRDYDAALNKSTKKPLDATQTFTSWQPSIAINQRLMDQWSVYGQVARGFLAPPISVFQVGDVGNVKPETTMNYQVGSVYRDKKWMLAADAYYIDFSNYIAAAQISVPGYGTTSTYVNSGGAIYKGLELEAQYVIGYGLSIYGNYSVNSAKYKHTDVKVASSPNMLASFGLLYENERGAYFSIIGKYVGKHWGLDSMTNAAGNTQFANQYKIGSNVTADLALGWRIRNAGSVFREITPSLKIGNLFNNRAISNFAGNQSYGDAPLYWRNPGRSVFFNLAVTIP</sequence>
<evidence type="ECO:0000256" key="11">
    <source>
        <dbReference type="ARBA" id="ARBA00023237"/>
    </source>
</evidence>
<keyword evidence="2 12" id="KW-0813">Transport</keyword>
<organism evidence="16 17">
    <name type="scientific">Acetobacter lambici</name>
    <dbReference type="NCBI Taxonomy" id="1332824"/>
    <lineage>
        <taxon>Bacteria</taxon>
        <taxon>Pseudomonadati</taxon>
        <taxon>Pseudomonadota</taxon>
        <taxon>Alphaproteobacteria</taxon>
        <taxon>Acetobacterales</taxon>
        <taxon>Acetobacteraceae</taxon>
        <taxon>Acetobacter</taxon>
    </lineage>
</organism>
<comment type="caution">
    <text evidence="16">The sequence shown here is derived from an EMBL/GenBank/DDBJ whole genome shotgun (WGS) entry which is preliminary data.</text>
</comment>
<dbReference type="SMART" id="SM00965">
    <property type="entry name" value="STN"/>
    <property type="match status" value="1"/>
</dbReference>
<feature type="chain" id="PRO_5047293321" evidence="14">
    <location>
        <begin position="29"/>
        <end position="826"/>
    </location>
</feature>
<evidence type="ECO:0000259" key="15">
    <source>
        <dbReference type="SMART" id="SM00965"/>
    </source>
</evidence>
<evidence type="ECO:0000256" key="10">
    <source>
        <dbReference type="ARBA" id="ARBA00023136"/>
    </source>
</evidence>
<dbReference type="InterPro" id="IPR037066">
    <property type="entry name" value="Plug_dom_sf"/>
</dbReference>
<dbReference type="SUPFAM" id="SSF56935">
    <property type="entry name" value="Porins"/>
    <property type="match status" value="1"/>
</dbReference>
<evidence type="ECO:0000256" key="8">
    <source>
        <dbReference type="ARBA" id="ARBA00023065"/>
    </source>
</evidence>
<gene>
    <name evidence="16" type="ORF">NKW50_13965</name>
</gene>
<dbReference type="Gene3D" id="2.40.170.20">
    <property type="entry name" value="TonB-dependent receptor, beta-barrel domain"/>
    <property type="match status" value="1"/>
</dbReference>
<dbReference type="InterPro" id="IPR036942">
    <property type="entry name" value="Beta-barrel_TonB_sf"/>
</dbReference>
<evidence type="ECO:0000256" key="14">
    <source>
        <dbReference type="SAM" id="SignalP"/>
    </source>
</evidence>
<dbReference type="InterPro" id="IPR012910">
    <property type="entry name" value="Plug_dom"/>
</dbReference>
<keyword evidence="5 12" id="KW-0812">Transmembrane</keyword>
<keyword evidence="11 12" id="KW-0998">Cell outer membrane</keyword>
<feature type="domain" description="Secretin/TonB short N-terminal" evidence="15">
    <location>
        <begin position="53"/>
        <end position="104"/>
    </location>
</feature>
<evidence type="ECO:0000256" key="9">
    <source>
        <dbReference type="ARBA" id="ARBA00023077"/>
    </source>
</evidence>
<reference evidence="16 17" key="1">
    <citation type="submission" date="2022-06" db="EMBL/GenBank/DDBJ databases">
        <title>Acetobacer genomes from food samples.</title>
        <authorList>
            <person name="Sombolestani A."/>
        </authorList>
    </citation>
    <scope>NUCLEOTIDE SEQUENCE [LARGE SCALE GENOMIC DNA]</scope>
    <source>
        <strain evidence="16 17">R-83285</strain>
    </source>
</reference>
<keyword evidence="9 13" id="KW-0798">TonB box</keyword>
<keyword evidence="8" id="KW-0406">Ion transport</keyword>
<dbReference type="EMBL" id="JAMYZZ010000045">
    <property type="protein sequence ID" value="MCP1259697.1"/>
    <property type="molecule type" value="Genomic_DNA"/>
</dbReference>
<proteinExistence type="inferred from homology"/>
<dbReference type="Pfam" id="PF00593">
    <property type="entry name" value="TonB_dep_Rec_b-barrel"/>
    <property type="match status" value="1"/>
</dbReference>
<evidence type="ECO:0000256" key="1">
    <source>
        <dbReference type="ARBA" id="ARBA00004571"/>
    </source>
</evidence>
<dbReference type="Gene3D" id="3.55.50.30">
    <property type="match status" value="1"/>
</dbReference>
<comment type="similarity">
    <text evidence="12 13">Belongs to the TonB-dependent receptor family.</text>
</comment>
<evidence type="ECO:0000256" key="4">
    <source>
        <dbReference type="ARBA" id="ARBA00022496"/>
    </source>
</evidence>
<dbReference type="Pfam" id="PF07715">
    <property type="entry name" value="Plug"/>
    <property type="match status" value="1"/>
</dbReference>